<name>A0A914KZK8_MELIC</name>
<dbReference type="AlphaFoldDB" id="A0A914KZK8"/>
<protein>
    <submittedName>
        <fullName evidence="2">Candidate secreted effector</fullName>
    </submittedName>
</protein>
<evidence type="ECO:0000313" key="2">
    <source>
        <dbReference type="WBParaSite" id="Minc3s00195g07244"/>
    </source>
</evidence>
<evidence type="ECO:0000313" key="1">
    <source>
        <dbReference type="Proteomes" id="UP000887563"/>
    </source>
</evidence>
<accession>A0A914KZK8</accession>
<dbReference type="Proteomes" id="UP000887563">
    <property type="component" value="Unplaced"/>
</dbReference>
<organism evidence="1 2">
    <name type="scientific">Meloidogyne incognita</name>
    <name type="common">Southern root-knot nematode worm</name>
    <name type="synonym">Oxyuris incognita</name>
    <dbReference type="NCBI Taxonomy" id="6306"/>
    <lineage>
        <taxon>Eukaryota</taxon>
        <taxon>Metazoa</taxon>
        <taxon>Ecdysozoa</taxon>
        <taxon>Nematoda</taxon>
        <taxon>Chromadorea</taxon>
        <taxon>Rhabditida</taxon>
        <taxon>Tylenchina</taxon>
        <taxon>Tylenchomorpha</taxon>
        <taxon>Tylenchoidea</taxon>
        <taxon>Meloidogynidae</taxon>
        <taxon>Meloidogyninae</taxon>
        <taxon>Meloidogyne</taxon>
        <taxon>Meloidogyne incognita group</taxon>
    </lineage>
</organism>
<proteinExistence type="predicted"/>
<sequence length="53" mass="6332">MAYPTSTLLKYLKLSIKAVSELRRFLNSITKKLKARRGDNNNNRARKLQRYYE</sequence>
<dbReference type="WBParaSite" id="Minc3s00195g07244">
    <property type="protein sequence ID" value="Minc3s00195g07244"/>
    <property type="gene ID" value="Minc3s00195g07244"/>
</dbReference>
<keyword evidence="1" id="KW-1185">Reference proteome</keyword>
<reference evidence="2" key="1">
    <citation type="submission" date="2022-11" db="UniProtKB">
        <authorList>
            <consortium name="WormBaseParasite"/>
        </authorList>
    </citation>
    <scope>IDENTIFICATION</scope>
</reference>